<keyword evidence="6 15" id="KW-0812">Transmembrane</keyword>
<evidence type="ECO:0000256" key="10">
    <source>
        <dbReference type="ARBA" id="ARBA00023034"/>
    </source>
</evidence>
<evidence type="ECO:0000256" key="9">
    <source>
        <dbReference type="ARBA" id="ARBA00022989"/>
    </source>
</evidence>
<dbReference type="Gene3D" id="3.30.450.50">
    <property type="entry name" value="Longin domain"/>
    <property type="match status" value="1"/>
</dbReference>
<dbReference type="CDD" id="cd14824">
    <property type="entry name" value="Longin"/>
    <property type="match status" value="1"/>
</dbReference>
<comment type="subcellular location">
    <subcellularLocation>
        <location evidence="1">Cytoplasmic vesicle membrane</location>
    </subcellularLocation>
    <subcellularLocation>
        <location evidence="2">Endoplasmic reticulum membrane</location>
        <topology evidence="2">Single-pass type IV membrane protein</topology>
    </subcellularLocation>
    <subcellularLocation>
        <location evidence="3">Golgi apparatus membrane</location>
    </subcellularLocation>
</comment>
<protein>
    <submittedName>
        <fullName evidence="18">Uncharacterized protein</fullName>
    </submittedName>
</protein>
<dbReference type="GO" id="GO:0030659">
    <property type="term" value="C:cytoplasmic vesicle membrane"/>
    <property type="evidence" value="ECO:0007669"/>
    <property type="project" value="UniProtKB-SubCell"/>
</dbReference>
<dbReference type="GO" id="GO:0006888">
    <property type="term" value="P:endoplasmic reticulum to Golgi vesicle-mediated transport"/>
    <property type="evidence" value="ECO:0007669"/>
    <property type="project" value="InterPro"/>
</dbReference>
<evidence type="ECO:0000256" key="5">
    <source>
        <dbReference type="ARBA" id="ARBA00022448"/>
    </source>
</evidence>
<dbReference type="GO" id="GO:0005484">
    <property type="term" value="F:SNAP receptor activity"/>
    <property type="evidence" value="ECO:0007669"/>
    <property type="project" value="InterPro"/>
</dbReference>
<dbReference type="Gene3D" id="1.20.5.110">
    <property type="match status" value="1"/>
</dbReference>
<reference evidence="18 19" key="1">
    <citation type="journal article" date="2011" name="Genome Res.">
        <title>Phylogeny-wide analysis of social amoeba genomes highlights ancient origins for complex intercellular communication.</title>
        <authorList>
            <person name="Heidel A.J."/>
            <person name="Lawal H.M."/>
            <person name="Felder M."/>
            <person name="Schilde C."/>
            <person name="Helps N.R."/>
            <person name="Tunggal B."/>
            <person name="Rivero F."/>
            <person name="John U."/>
            <person name="Schleicher M."/>
            <person name="Eichinger L."/>
            <person name="Platzer M."/>
            <person name="Noegel A.A."/>
            <person name="Schaap P."/>
            <person name="Gloeckner G."/>
        </authorList>
    </citation>
    <scope>NUCLEOTIDE SEQUENCE [LARGE SCALE GENOMIC DNA]</scope>
    <source>
        <strain evidence="19">ATCC 26659 / Pp 5 / PN500</strain>
    </source>
</reference>
<dbReference type="SUPFAM" id="SSF58038">
    <property type="entry name" value="SNARE fusion complex"/>
    <property type="match status" value="1"/>
</dbReference>
<keyword evidence="5" id="KW-0813">Transport</keyword>
<evidence type="ECO:0000259" key="17">
    <source>
        <dbReference type="PROSITE" id="PS50892"/>
    </source>
</evidence>
<dbReference type="AlphaFoldDB" id="D3BAX8"/>
<dbReference type="STRING" id="670386.D3BAX8"/>
<dbReference type="FunCoup" id="D3BAX8">
    <property type="interactions" value="1050"/>
</dbReference>
<dbReference type="Pfam" id="PF00957">
    <property type="entry name" value="Synaptobrevin"/>
    <property type="match status" value="1"/>
</dbReference>
<comment type="caution">
    <text evidence="18">The sequence shown here is derived from an EMBL/GenBank/DDBJ whole genome shotgun (WGS) entry which is preliminary data.</text>
</comment>
<feature type="domain" description="V-SNARE coiled-coil homology" evidence="17">
    <location>
        <begin position="132"/>
        <end position="192"/>
    </location>
</feature>
<name>D3BAX8_HETP5</name>
<keyword evidence="7" id="KW-0256">Endoplasmic reticulum</keyword>
<evidence type="ECO:0000256" key="8">
    <source>
        <dbReference type="ARBA" id="ARBA00022927"/>
    </source>
</evidence>
<keyword evidence="10" id="KW-0333">Golgi apparatus</keyword>
<evidence type="ECO:0000256" key="15">
    <source>
        <dbReference type="SAM" id="Phobius"/>
    </source>
</evidence>
<dbReference type="GO" id="GO:0015031">
    <property type="term" value="P:protein transport"/>
    <property type="evidence" value="ECO:0007669"/>
    <property type="project" value="UniProtKB-KW"/>
</dbReference>
<dbReference type="SMART" id="SM01270">
    <property type="entry name" value="Longin"/>
    <property type="match status" value="1"/>
</dbReference>
<dbReference type="PROSITE" id="PS50859">
    <property type="entry name" value="LONGIN"/>
    <property type="match status" value="1"/>
</dbReference>
<evidence type="ECO:0000256" key="14">
    <source>
        <dbReference type="PROSITE-ProRule" id="PRU00290"/>
    </source>
</evidence>
<evidence type="ECO:0000256" key="3">
    <source>
        <dbReference type="ARBA" id="ARBA00004394"/>
    </source>
</evidence>
<keyword evidence="8" id="KW-0653">Protein transport</keyword>
<dbReference type="GO" id="GO:0006890">
    <property type="term" value="P:retrograde vesicle-mediated transport, Golgi to endoplasmic reticulum"/>
    <property type="evidence" value="ECO:0007669"/>
    <property type="project" value="InterPro"/>
</dbReference>
<evidence type="ECO:0000256" key="13">
    <source>
        <dbReference type="ARBA" id="ARBA00023329"/>
    </source>
</evidence>
<dbReference type="InterPro" id="IPR042855">
    <property type="entry name" value="V_SNARE_CC"/>
</dbReference>
<dbReference type="InterPro" id="IPR010908">
    <property type="entry name" value="Longin_dom"/>
</dbReference>
<keyword evidence="12 15" id="KW-0472">Membrane</keyword>
<dbReference type="RefSeq" id="XP_020433832.1">
    <property type="nucleotide sequence ID" value="XM_020576583.1"/>
</dbReference>
<keyword evidence="11 14" id="KW-0175">Coiled coil</keyword>
<dbReference type="SUPFAM" id="SSF64356">
    <property type="entry name" value="SNARE-like"/>
    <property type="match status" value="1"/>
</dbReference>
<evidence type="ECO:0000256" key="6">
    <source>
        <dbReference type="ARBA" id="ARBA00022692"/>
    </source>
</evidence>
<evidence type="ECO:0000256" key="2">
    <source>
        <dbReference type="ARBA" id="ARBA00004163"/>
    </source>
</evidence>
<dbReference type="EMBL" id="ADBJ01000025">
    <property type="protein sequence ID" value="EFA81715.1"/>
    <property type="molecule type" value="Genomic_DNA"/>
</dbReference>
<proteinExistence type="inferred from homology"/>
<evidence type="ECO:0000313" key="19">
    <source>
        <dbReference type="Proteomes" id="UP000001396"/>
    </source>
</evidence>
<dbReference type="InParanoid" id="D3BAX8"/>
<dbReference type="InterPro" id="IPR044565">
    <property type="entry name" value="Sec22"/>
</dbReference>
<evidence type="ECO:0000256" key="12">
    <source>
        <dbReference type="ARBA" id="ARBA00023136"/>
    </source>
</evidence>
<evidence type="ECO:0000256" key="7">
    <source>
        <dbReference type="ARBA" id="ARBA00022824"/>
    </source>
</evidence>
<keyword evidence="9 15" id="KW-1133">Transmembrane helix</keyword>
<keyword evidence="13" id="KW-0968">Cytoplasmic vesicle</keyword>
<feature type="domain" description="Longin" evidence="16">
    <location>
        <begin position="6"/>
        <end position="117"/>
    </location>
</feature>
<dbReference type="OMA" id="FIYWRFF"/>
<dbReference type="PANTHER" id="PTHR45837">
    <property type="entry name" value="VESICLE-TRAFFICKING PROTEIN SEC22B"/>
    <property type="match status" value="1"/>
</dbReference>
<evidence type="ECO:0000256" key="4">
    <source>
        <dbReference type="ARBA" id="ARBA00008025"/>
    </source>
</evidence>
<dbReference type="PROSITE" id="PS50892">
    <property type="entry name" value="V_SNARE"/>
    <property type="match status" value="1"/>
</dbReference>
<gene>
    <name evidence="18" type="ORF">PPL_05709</name>
</gene>
<comment type="similarity">
    <text evidence="4">Belongs to the synaptobrevin family.</text>
</comment>
<keyword evidence="19" id="KW-1185">Reference proteome</keyword>
<evidence type="ECO:0000313" key="18">
    <source>
        <dbReference type="EMBL" id="EFA81715.1"/>
    </source>
</evidence>
<dbReference type="GO" id="GO:0000139">
    <property type="term" value="C:Golgi membrane"/>
    <property type="evidence" value="ECO:0007669"/>
    <property type="project" value="UniProtKB-SubCell"/>
</dbReference>
<accession>D3BAX8</accession>
<dbReference type="GeneID" id="31361193"/>
<dbReference type="Pfam" id="PF13774">
    <property type="entry name" value="Longin"/>
    <property type="match status" value="1"/>
</dbReference>
<feature type="transmembrane region" description="Helical" evidence="15">
    <location>
        <begin position="194"/>
        <end position="213"/>
    </location>
</feature>
<evidence type="ECO:0000256" key="1">
    <source>
        <dbReference type="ARBA" id="ARBA00004156"/>
    </source>
</evidence>
<sequence>MVLFAMLCRIDGLMLSESMDSTQQDSFDRTYREQAKLIFSKLSRVSEKAMTLDTDKYYFAYLIENDVCYLCLCEKAYPKKLAFNFLEELYKEFDTSYGSEVALAKRPYQFVKFETFITKTRKLYRDTRSQRNLSDVSFELRDVQKIMTKNIRDIVGRGEKLNDVNDKSEKLLAESIRYEKQTIALASQLFFKKYFPVIIILLFLFFIYIRYAYW</sequence>
<dbReference type="InterPro" id="IPR011012">
    <property type="entry name" value="Longin-like_dom_sf"/>
</dbReference>
<dbReference type="GO" id="GO:0005789">
    <property type="term" value="C:endoplasmic reticulum membrane"/>
    <property type="evidence" value="ECO:0007669"/>
    <property type="project" value="UniProtKB-SubCell"/>
</dbReference>
<evidence type="ECO:0000256" key="11">
    <source>
        <dbReference type="ARBA" id="ARBA00023054"/>
    </source>
</evidence>
<organism evidence="18 19">
    <name type="scientific">Heterostelium pallidum (strain ATCC 26659 / Pp 5 / PN500)</name>
    <name type="common">Cellular slime mold</name>
    <name type="synonym">Polysphondylium pallidum</name>
    <dbReference type="NCBI Taxonomy" id="670386"/>
    <lineage>
        <taxon>Eukaryota</taxon>
        <taxon>Amoebozoa</taxon>
        <taxon>Evosea</taxon>
        <taxon>Eumycetozoa</taxon>
        <taxon>Dictyostelia</taxon>
        <taxon>Acytosteliales</taxon>
        <taxon>Acytosteliaceae</taxon>
        <taxon>Heterostelium</taxon>
    </lineage>
</organism>
<dbReference type="Proteomes" id="UP000001396">
    <property type="component" value="Unassembled WGS sequence"/>
</dbReference>
<evidence type="ECO:0000259" key="16">
    <source>
        <dbReference type="PROSITE" id="PS50859"/>
    </source>
</evidence>